<name>A0A9J7XJE9_CYPCA</name>
<reference evidence="1" key="2">
    <citation type="submission" date="2025-09" db="UniProtKB">
        <authorList>
            <consortium name="Ensembl"/>
        </authorList>
    </citation>
    <scope>IDENTIFICATION</scope>
</reference>
<dbReference type="Gene3D" id="3.30.420.10">
    <property type="entry name" value="Ribonuclease H-like superfamily/Ribonuclease H"/>
    <property type="match status" value="1"/>
</dbReference>
<dbReference type="AlphaFoldDB" id="A0A9J7XJE9"/>
<dbReference type="GO" id="GO:0003676">
    <property type="term" value="F:nucleic acid binding"/>
    <property type="evidence" value="ECO:0007669"/>
    <property type="project" value="InterPro"/>
</dbReference>
<dbReference type="PANTHER" id="PTHR23175:SF5">
    <property type="entry name" value="RHO GTPASE-ACTIVATING PROTEIN 23"/>
    <property type="match status" value="1"/>
</dbReference>
<proteinExistence type="predicted"/>
<protein>
    <submittedName>
        <fullName evidence="1">Uncharacterized protein</fullName>
    </submittedName>
</protein>
<evidence type="ECO:0000313" key="1">
    <source>
        <dbReference type="Ensembl" id="ENSCCRP00000106516.1"/>
    </source>
</evidence>
<dbReference type="PANTHER" id="PTHR23175">
    <property type="entry name" value="PDZ DOMAIN-CONTAINING PROTEIN"/>
    <property type="match status" value="1"/>
</dbReference>
<evidence type="ECO:0000313" key="2">
    <source>
        <dbReference type="Proteomes" id="UP001108240"/>
    </source>
</evidence>
<dbReference type="Ensembl" id="ENSCCRT00000203225.1">
    <property type="protein sequence ID" value="ENSCCRP00000106516.1"/>
    <property type="gene ID" value="ENSCCRG00000062435.1"/>
</dbReference>
<dbReference type="Proteomes" id="UP001108240">
    <property type="component" value="Unplaced"/>
</dbReference>
<reference evidence="1" key="1">
    <citation type="submission" date="2025-08" db="UniProtKB">
        <authorList>
            <consortium name="Ensembl"/>
        </authorList>
    </citation>
    <scope>IDENTIFICATION</scope>
</reference>
<keyword evidence="2" id="KW-1185">Reference proteome</keyword>
<organism evidence="1 2">
    <name type="scientific">Cyprinus carpio carpio</name>
    <dbReference type="NCBI Taxonomy" id="630221"/>
    <lineage>
        <taxon>Eukaryota</taxon>
        <taxon>Metazoa</taxon>
        <taxon>Chordata</taxon>
        <taxon>Craniata</taxon>
        <taxon>Vertebrata</taxon>
        <taxon>Euteleostomi</taxon>
        <taxon>Actinopterygii</taxon>
        <taxon>Neopterygii</taxon>
        <taxon>Teleostei</taxon>
        <taxon>Ostariophysi</taxon>
        <taxon>Cypriniformes</taxon>
        <taxon>Cyprinidae</taxon>
        <taxon>Cyprininae</taxon>
        <taxon>Cyprinus</taxon>
    </lineage>
</organism>
<sequence length="340" mass="37340">MSPLDFHFANHNAAIASASLPCPRKGSLPQARSELCHHALSNWYYSQAEQPGLEIYHHQHSISHDWLCELGLALRGSCGGWSHSSSQDTLLHHYSATIGANHSLEKLGRRGQTSSHSCSENLLSAYASYEQNCSCLLETLEKASVPILPHYKRPACPHQSNQPSRVEECQSLAHHEAVATVVPPLDWGLSKAQQPAAQIKCLPAQIVDDQMVSYCSYSTSFCQKASHLMQQSHSFSDTSNTLPILKTDPLQSASFTTTPTAVLQVSAAAGSVIGGFSEENIQVKSQEVVDKQKPTNSDKLQEVIMKEWVAISQDLAQKLIESMPSRIAEVLKKKGQHCKY</sequence>
<accession>A0A9J7XJE9</accession>
<dbReference type="InterPro" id="IPR036397">
    <property type="entry name" value="RNaseH_sf"/>
</dbReference>